<name>A0A9N7VFS3_PLEPL</name>
<dbReference type="AlphaFoldDB" id="A0A9N7VFS3"/>
<protein>
    <submittedName>
        <fullName evidence="2">Uncharacterized protein</fullName>
    </submittedName>
</protein>
<accession>A0A9N7VFS3</accession>
<gene>
    <name evidence="2" type="ORF">PLEPLA_LOCUS36154</name>
</gene>
<evidence type="ECO:0000313" key="2">
    <source>
        <dbReference type="EMBL" id="CAB1448503.1"/>
    </source>
</evidence>
<evidence type="ECO:0000256" key="1">
    <source>
        <dbReference type="SAM" id="MobiDB-lite"/>
    </source>
</evidence>
<organism evidence="2 3">
    <name type="scientific">Pleuronectes platessa</name>
    <name type="common">European plaice</name>
    <dbReference type="NCBI Taxonomy" id="8262"/>
    <lineage>
        <taxon>Eukaryota</taxon>
        <taxon>Metazoa</taxon>
        <taxon>Chordata</taxon>
        <taxon>Craniata</taxon>
        <taxon>Vertebrata</taxon>
        <taxon>Euteleostomi</taxon>
        <taxon>Actinopterygii</taxon>
        <taxon>Neopterygii</taxon>
        <taxon>Teleostei</taxon>
        <taxon>Neoteleostei</taxon>
        <taxon>Acanthomorphata</taxon>
        <taxon>Carangaria</taxon>
        <taxon>Pleuronectiformes</taxon>
        <taxon>Pleuronectoidei</taxon>
        <taxon>Pleuronectidae</taxon>
        <taxon>Pleuronectes</taxon>
    </lineage>
</organism>
<dbReference type="Proteomes" id="UP001153269">
    <property type="component" value="Unassembled WGS sequence"/>
</dbReference>
<dbReference type="EMBL" id="CADEAL010003981">
    <property type="protein sequence ID" value="CAB1448503.1"/>
    <property type="molecule type" value="Genomic_DNA"/>
</dbReference>
<proteinExistence type="predicted"/>
<reference evidence="2" key="1">
    <citation type="submission" date="2020-03" db="EMBL/GenBank/DDBJ databases">
        <authorList>
            <person name="Weist P."/>
        </authorList>
    </citation>
    <scope>NUCLEOTIDE SEQUENCE</scope>
</reference>
<sequence length="105" mass="11307">MADSELCLGLHVSLLTANWHPAQTHKVHHPDPPVTACTVRLPSVCVVTRSRTLLESRGSERRGGDRDASLLQSVSFSDDVLHLSAPSDVDTETDQKGLGPVLLNS</sequence>
<evidence type="ECO:0000313" key="3">
    <source>
        <dbReference type="Proteomes" id="UP001153269"/>
    </source>
</evidence>
<comment type="caution">
    <text evidence="2">The sequence shown here is derived from an EMBL/GenBank/DDBJ whole genome shotgun (WGS) entry which is preliminary data.</text>
</comment>
<keyword evidence="3" id="KW-1185">Reference proteome</keyword>
<feature type="region of interest" description="Disordered" evidence="1">
    <location>
        <begin position="84"/>
        <end position="105"/>
    </location>
</feature>